<protein>
    <recommendedName>
        <fullName evidence="6">Cell wall biogenesis protein</fullName>
    </recommendedName>
</protein>
<name>A0A1F5SII2_9BACT</name>
<evidence type="ECO:0000256" key="1">
    <source>
        <dbReference type="PIRSR" id="PIRSR000390-1"/>
    </source>
</evidence>
<dbReference type="CDD" id="cd00616">
    <property type="entry name" value="AHBA_syn"/>
    <property type="match status" value="1"/>
</dbReference>
<comment type="caution">
    <text evidence="4">The sequence shown here is derived from an EMBL/GenBank/DDBJ whole genome shotgun (WGS) entry which is preliminary data.</text>
</comment>
<feature type="active site" description="Proton acceptor" evidence="1">
    <location>
        <position position="197"/>
    </location>
</feature>
<dbReference type="Gene3D" id="3.40.640.10">
    <property type="entry name" value="Type I PLP-dependent aspartate aminotransferase-like (Major domain)"/>
    <property type="match status" value="1"/>
</dbReference>
<dbReference type="AlphaFoldDB" id="A0A1F5SII2"/>
<gene>
    <name evidence="4" type="ORF">A2242_03850</name>
</gene>
<feature type="modified residue" description="N6-(pyridoxal phosphate)lysine" evidence="2">
    <location>
        <position position="197"/>
    </location>
</feature>
<dbReference type="STRING" id="1797995.A2242_03850"/>
<sequence length="425" mass="47305">MSQLAILGGPKTIETKGPHFVWPRITEAVEQAVIRQLHTTVSIYDRSGVIEKFETTFARYHGRRHALLSNSGTNAIYSMYEGLGLGPGDEVICPVYTFFATVSPLMHTGATPVFCDCGDDGNINPAEIEKIITPRTKAVMVTHMWGIPCDMDAIASICRKHNLRLLEDCSHAHGAKVNGKLVGTFGDATAWSLQAQKTITGGEGGIMLTDDEEVYYRALLQGHYNKRCKQEIPTDHPLAIFGTTGFGLKFRAHPLAVAIAQEQFSHLEEWLAQRQLYAEQMTAAFSQFPFLKTPQVSNKQPGWYAYVMQFNTSRSNGISIDLFTKAVLAEGLVELDRPRSTGTLHELPLFIKPEKVLPRLYPHQVDQKQQPFPVADQFYENALKLPVWSFPDEEQMVNLYIDGIVKVASVVRDNPALLLAAEASK</sequence>
<dbReference type="PANTHER" id="PTHR30244:SF34">
    <property type="entry name" value="DTDP-4-AMINO-4,6-DIDEOXYGALACTOSE TRANSAMINASE"/>
    <property type="match status" value="1"/>
</dbReference>
<dbReference type="Gene3D" id="3.90.1150.10">
    <property type="entry name" value="Aspartate Aminotransferase, domain 1"/>
    <property type="match status" value="1"/>
</dbReference>
<evidence type="ECO:0000256" key="2">
    <source>
        <dbReference type="PIRSR" id="PIRSR000390-2"/>
    </source>
</evidence>
<dbReference type="Proteomes" id="UP000178925">
    <property type="component" value="Unassembled WGS sequence"/>
</dbReference>
<evidence type="ECO:0000256" key="3">
    <source>
        <dbReference type="RuleBase" id="RU004508"/>
    </source>
</evidence>
<dbReference type="EMBL" id="MFGC01000045">
    <property type="protein sequence ID" value="OGF26518.1"/>
    <property type="molecule type" value="Genomic_DNA"/>
</dbReference>
<evidence type="ECO:0000313" key="4">
    <source>
        <dbReference type="EMBL" id="OGF26518.1"/>
    </source>
</evidence>
<dbReference type="InterPro" id="IPR000653">
    <property type="entry name" value="DegT/StrS_aminotransferase"/>
</dbReference>
<dbReference type="GO" id="GO:0008483">
    <property type="term" value="F:transaminase activity"/>
    <property type="evidence" value="ECO:0007669"/>
    <property type="project" value="TreeGrafter"/>
</dbReference>
<dbReference type="PANTHER" id="PTHR30244">
    <property type="entry name" value="TRANSAMINASE"/>
    <property type="match status" value="1"/>
</dbReference>
<comment type="similarity">
    <text evidence="3">Belongs to the DegT/DnrJ/EryC1 family.</text>
</comment>
<reference evidence="4 5" key="1">
    <citation type="journal article" date="2016" name="Nat. Commun.">
        <title>Thousands of microbial genomes shed light on interconnected biogeochemical processes in an aquifer system.</title>
        <authorList>
            <person name="Anantharaman K."/>
            <person name="Brown C.T."/>
            <person name="Hug L.A."/>
            <person name="Sharon I."/>
            <person name="Castelle C.J."/>
            <person name="Probst A.J."/>
            <person name="Thomas B.C."/>
            <person name="Singh A."/>
            <person name="Wilkins M.J."/>
            <person name="Karaoz U."/>
            <person name="Brodie E.L."/>
            <person name="Williams K.H."/>
            <person name="Hubbard S.S."/>
            <person name="Banfield J.F."/>
        </authorList>
    </citation>
    <scope>NUCLEOTIDE SEQUENCE [LARGE SCALE GENOMIC DNA]</scope>
</reference>
<dbReference type="GO" id="GO:0000271">
    <property type="term" value="P:polysaccharide biosynthetic process"/>
    <property type="evidence" value="ECO:0007669"/>
    <property type="project" value="TreeGrafter"/>
</dbReference>
<dbReference type="InterPro" id="IPR015424">
    <property type="entry name" value="PyrdxlP-dep_Trfase"/>
</dbReference>
<proteinExistence type="inferred from homology"/>
<accession>A0A1F5SII2</accession>
<organism evidence="4 5">
    <name type="scientific">Candidatus Falkowbacteria bacterium RIFOXYA2_FULL_47_9</name>
    <dbReference type="NCBI Taxonomy" id="1797995"/>
    <lineage>
        <taxon>Bacteria</taxon>
        <taxon>Candidatus Falkowiibacteriota</taxon>
    </lineage>
</organism>
<evidence type="ECO:0008006" key="6">
    <source>
        <dbReference type="Google" id="ProtNLM"/>
    </source>
</evidence>
<dbReference type="PIRSF" id="PIRSF000390">
    <property type="entry name" value="PLP_StrS"/>
    <property type="match status" value="1"/>
</dbReference>
<keyword evidence="2 3" id="KW-0663">Pyridoxal phosphate</keyword>
<dbReference type="InterPro" id="IPR015422">
    <property type="entry name" value="PyrdxlP-dep_Trfase_small"/>
</dbReference>
<dbReference type="GO" id="GO:0030170">
    <property type="term" value="F:pyridoxal phosphate binding"/>
    <property type="evidence" value="ECO:0007669"/>
    <property type="project" value="TreeGrafter"/>
</dbReference>
<dbReference type="InterPro" id="IPR015421">
    <property type="entry name" value="PyrdxlP-dep_Trfase_major"/>
</dbReference>
<dbReference type="Pfam" id="PF01041">
    <property type="entry name" value="DegT_DnrJ_EryC1"/>
    <property type="match status" value="1"/>
</dbReference>
<evidence type="ECO:0000313" key="5">
    <source>
        <dbReference type="Proteomes" id="UP000178925"/>
    </source>
</evidence>
<dbReference type="SUPFAM" id="SSF53383">
    <property type="entry name" value="PLP-dependent transferases"/>
    <property type="match status" value="1"/>
</dbReference>